<protein>
    <submittedName>
        <fullName evidence="4">Flavin reductase</fullName>
    </submittedName>
</protein>
<dbReference type="Pfam" id="PF21349">
    <property type="entry name" value="RUBY_RBDX"/>
    <property type="match status" value="1"/>
</dbReference>
<dbReference type="InterPro" id="IPR050268">
    <property type="entry name" value="NADH-dep_flavin_reductase"/>
</dbReference>
<dbReference type="SUPFAM" id="SSF57802">
    <property type="entry name" value="Rubredoxin-like"/>
    <property type="match status" value="1"/>
</dbReference>
<evidence type="ECO:0000256" key="1">
    <source>
        <dbReference type="ARBA" id="ARBA00001965"/>
    </source>
</evidence>
<dbReference type="Gene3D" id="2.20.28.10">
    <property type="match status" value="1"/>
</dbReference>
<proteinExistence type="predicted"/>
<dbReference type="InterPro" id="IPR012349">
    <property type="entry name" value="Split_barrel_FMN-bd"/>
</dbReference>
<dbReference type="CDD" id="cd00350">
    <property type="entry name" value="rubredoxin_like"/>
    <property type="match status" value="1"/>
</dbReference>
<evidence type="ECO:0000313" key="4">
    <source>
        <dbReference type="EMBL" id="HJC35677.1"/>
    </source>
</evidence>
<dbReference type="Pfam" id="PF01613">
    <property type="entry name" value="Flavin_Reduct"/>
    <property type="match status" value="1"/>
</dbReference>
<dbReference type="PANTHER" id="PTHR30466">
    <property type="entry name" value="FLAVIN REDUCTASE"/>
    <property type="match status" value="1"/>
</dbReference>
<gene>
    <name evidence="4" type="ORF">H9702_00915</name>
</gene>
<feature type="domain" description="Rubredoxin-like" evidence="3">
    <location>
        <begin position="172"/>
        <end position="208"/>
    </location>
</feature>
<dbReference type="PROSITE" id="PS50903">
    <property type="entry name" value="RUBREDOXIN_LIKE"/>
    <property type="match status" value="1"/>
</dbReference>
<dbReference type="GO" id="GO:0010181">
    <property type="term" value="F:FMN binding"/>
    <property type="evidence" value="ECO:0007669"/>
    <property type="project" value="InterPro"/>
</dbReference>
<dbReference type="AlphaFoldDB" id="A0A9D2NPN2"/>
<evidence type="ECO:0000259" key="3">
    <source>
        <dbReference type="PROSITE" id="PS50903"/>
    </source>
</evidence>
<name>A0A9D2NPN2_9FIRM</name>
<comment type="caution">
    <text evidence="4">The sequence shown here is derived from an EMBL/GenBank/DDBJ whole genome shotgun (WGS) entry which is preliminary data.</text>
</comment>
<evidence type="ECO:0000256" key="2">
    <source>
        <dbReference type="ARBA" id="ARBA00023002"/>
    </source>
</evidence>
<dbReference type="InterPro" id="IPR024934">
    <property type="entry name" value="Rubredoxin-like_dom"/>
</dbReference>
<dbReference type="InterPro" id="IPR002563">
    <property type="entry name" value="Flavin_Rdtase-like_dom"/>
</dbReference>
<keyword evidence="2" id="KW-0560">Oxidoreductase</keyword>
<evidence type="ECO:0000313" key="5">
    <source>
        <dbReference type="Proteomes" id="UP000823896"/>
    </source>
</evidence>
<organism evidence="4 5">
    <name type="scientific">Candidatus Merdibacter merdavium</name>
    <dbReference type="NCBI Taxonomy" id="2838692"/>
    <lineage>
        <taxon>Bacteria</taxon>
        <taxon>Bacillati</taxon>
        <taxon>Bacillota</taxon>
        <taxon>Erysipelotrichia</taxon>
        <taxon>Erysipelotrichales</taxon>
        <taxon>Erysipelotrichaceae</taxon>
        <taxon>Merdibacter</taxon>
    </lineage>
</organism>
<dbReference type="GO" id="GO:0005506">
    <property type="term" value="F:iron ion binding"/>
    <property type="evidence" value="ECO:0007669"/>
    <property type="project" value="InterPro"/>
</dbReference>
<dbReference type="InterPro" id="IPR048574">
    <property type="entry name" value="RUBY_RBDX"/>
</dbReference>
<dbReference type="Proteomes" id="UP000823896">
    <property type="component" value="Unassembled WGS sequence"/>
</dbReference>
<dbReference type="SMART" id="SM00903">
    <property type="entry name" value="Flavin_Reduct"/>
    <property type="match status" value="1"/>
</dbReference>
<dbReference type="Gene3D" id="2.30.110.10">
    <property type="entry name" value="Electron Transport, Fmn-binding Protein, Chain A"/>
    <property type="match status" value="1"/>
</dbReference>
<comment type="cofactor">
    <cofactor evidence="1">
        <name>Fe(3+)</name>
        <dbReference type="ChEBI" id="CHEBI:29034"/>
    </cofactor>
</comment>
<dbReference type="PANTHER" id="PTHR30466:SF1">
    <property type="entry name" value="FMN REDUCTASE (NADH) RUTF"/>
    <property type="match status" value="1"/>
</dbReference>
<reference evidence="4" key="1">
    <citation type="journal article" date="2021" name="PeerJ">
        <title>Extensive microbial diversity within the chicken gut microbiome revealed by metagenomics and culture.</title>
        <authorList>
            <person name="Gilroy R."/>
            <person name="Ravi A."/>
            <person name="Getino M."/>
            <person name="Pursley I."/>
            <person name="Horton D.L."/>
            <person name="Alikhan N.F."/>
            <person name="Baker D."/>
            <person name="Gharbi K."/>
            <person name="Hall N."/>
            <person name="Watson M."/>
            <person name="Adriaenssens E.M."/>
            <person name="Foster-Nyarko E."/>
            <person name="Jarju S."/>
            <person name="Secka A."/>
            <person name="Antonio M."/>
            <person name="Oren A."/>
            <person name="Chaudhuri R.R."/>
            <person name="La Ragione R."/>
            <person name="Hildebrand F."/>
            <person name="Pallen M.J."/>
        </authorList>
    </citation>
    <scope>NUCLEOTIDE SEQUENCE</scope>
    <source>
        <strain evidence="4">CHK187-11901</strain>
    </source>
</reference>
<reference evidence="4" key="2">
    <citation type="submission" date="2021-04" db="EMBL/GenBank/DDBJ databases">
        <authorList>
            <person name="Gilroy R."/>
        </authorList>
    </citation>
    <scope>NUCLEOTIDE SEQUENCE</scope>
    <source>
        <strain evidence="4">CHK187-11901</strain>
    </source>
</reference>
<accession>A0A9D2NPN2</accession>
<dbReference type="EMBL" id="DWWM01000005">
    <property type="protein sequence ID" value="HJC35677.1"/>
    <property type="molecule type" value="Genomic_DNA"/>
</dbReference>
<dbReference type="GO" id="GO:0042602">
    <property type="term" value="F:riboflavin reductase (NADPH) activity"/>
    <property type="evidence" value="ECO:0007669"/>
    <property type="project" value="TreeGrafter"/>
</dbReference>
<dbReference type="SUPFAM" id="SSF50475">
    <property type="entry name" value="FMN-binding split barrel"/>
    <property type="match status" value="1"/>
</dbReference>
<sequence length="210" mass="22925">MNNKVLYDLSYGVYITTTMDGERPVGCVTNSVMQITSSPATIAVSVNHDNYTNACIRKNGHFAVSILTETSDASLIGTFGFHSSRDTDKFKDASCKMLEGLPVINDASGCIVCKVIDTMDTATHTVFLGEIIAMEALTPGTPMTYAYYHKVIKGKSPKNAPTYQPEEEQASAIRWKCMICGYIYEGNPLPADFKCPICGVGAEMFEKITE</sequence>